<gene>
    <name evidence="1" type="ORF">DFP99_1461</name>
</gene>
<dbReference type="Proteomes" id="UP000254912">
    <property type="component" value="Unassembled WGS sequence"/>
</dbReference>
<keyword evidence="2" id="KW-1185">Reference proteome</keyword>
<dbReference type="EMBL" id="QRAS01000004">
    <property type="protein sequence ID" value="RDL01555.1"/>
    <property type="molecule type" value="Genomic_DNA"/>
</dbReference>
<dbReference type="KEGG" id="wso:WSWS_00306"/>
<evidence type="ECO:0000313" key="1">
    <source>
        <dbReference type="EMBL" id="RDL01555.1"/>
    </source>
</evidence>
<organism evidence="1 2">
    <name type="scientific">Weissella soli</name>
    <dbReference type="NCBI Taxonomy" id="155866"/>
    <lineage>
        <taxon>Bacteria</taxon>
        <taxon>Bacillati</taxon>
        <taxon>Bacillota</taxon>
        <taxon>Bacilli</taxon>
        <taxon>Lactobacillales</taxon>
        <taxon>Lactobacillaceae</taxon>
        <taxon>Weissella</taxon>
    </lineage>
</organism>
<accession>A0A288QVW8</accession>
<dbReference type="AlphaFoldDB" id="A0A288QVW8"/>
<dbReference type="GeneID" id="94545516"/>
<reference evidence="1 2" key="1">
    <citation type="submission" date="2018-07" db="EMBL/GenBank/DDBJ databases">
        <title>Genomic Encyclopedia of Type Strains, Phase III (KMG-III): the genomes of soil and plant-associated and newly described type strains.</title>
        <authorList>
            <person name="Whitman W."/>
        </authorList>
    </citation>
    <scope>NUCLEOTIDE SEQUENCE [LARGE SCALE GENOMIC DNA]</scope>
    <source>
        <strain evidence="1 2">CECT 7031</strain>
    </source>
</reference>
<protein>
    <submittedName>
        <fullName evidence="1">Uncharacterized protein</fullName>
    </submittedName>
</protein>
<proteinExistence type="predicted"/>
<dbReference type="RefSeq" id="WP_070230798.1">
    <property type="nucleotide sequence ID" value="NZ_BJYO01000006.1"/>
</dbReference>
<evidence type="ECO:0000313" key="2">
    <source>
        <dbReference type="Proteomes" id="UP000254912"/>
    </source>
</evidence>
<comment type="caution">
    <text evidence="1">The sequence shown here is derived from an EMBL/GenBank/DDBJ whole genome shotgun (WGS) entry which is preliminary data.</text>
</comment>
<name>A0A288QVW8_9LACO</name>
<sequence>MIAFVYVLFTILILGIGVTLLVKRNGFMGLTAQQIHGVAMGFGIWFVILGIATGISLVRYGEQPWPTTIFVVLATLSSTLLSMALSRKLFHK</sequence>